<accession>A0A1G8C3K3</accession>
<dbReference type="RefSeq" id="WP_090503666.1">
    <property type="nucleotide sequence ID" value="NZ_FNCH01000023.1"/>
</dbReference>
<dbReference type="Proteomes" id="UP000199643">
    <property type="component" value="Unassembled WGS sequence"/>
</dbReference>
<name>A0A1G8C3K3_9SPHI</name>
<feature type="signal peptide" evidence="1">
    <location>
        <begin position="1"/>
        <end position="19"/>
    </location>
</feature>
<dbReference type="EMBL" id="FNCH01000023">
    <property type="protein sequence ID" value="SDH39550.1"/>
    <property type="molecule type" value="Genomic_DNA"/>
</dbReference>
<dbReference type="AlphaFoldDB" id="A0A1G8C3K3"/>
<evidence type="ECO:0000256" key="1">
    <source>
        <dbReference type="SAM" id="SignalP"/>
    </source>
</evidence>
<proteinExistence type="predicted"/>
<evidence type="ECO:0000313" key="3">
    <source>
        <dbReference type="Proteomes" id="UP000199643"/>
    </source>
</evidence>
<protein>
    <recommendedName>
        <fullName evidence="4">DUF4294 domain-containing protein</fullName>
    </recommendedName>
</protein>
<organism evidence="2 3">
    <name type="scientific">Pedobacter terrae</name>
    <dbReference type="NCBI Taxonomy" id="405671"/>
    <lineage>
        <taxon>Bacteria</taxon>
        <taxon>Pseudomonadati</taxon>
        <taxon>Bacteroidota</taxon>
        <taxon>Sphingobacteriia</taxon>
        <taxon>Sphingobacteriales</taxon>
        <taxon>Sphingobacteriaceae</taxon>
        <taxon>Pedobacter</taxon>
    </lineage>
</organism>
<keyword evidence="3" id="KW-1185">Reference proteome</keyword>
<evidence type="ECO:0008006" key="4">
    <source>
        <dbReference type="Google" id="ProtNLM"/>
    </source>
</evidence>
<reference evidence="3" key="1">
    <citation type="submission" date="2016-10" db="EMBL/GenBank/DDBJ databases">
        <authorList>
            <person name="Varghese N."/>
            <person name="Submissions S."/>
        </authorList>
    </citation>
    <scope>NUCLEOTIDE SEQUENCE [LARGE SCALE GENOMIC DNA]</scope>
    <source>
        <strain evidence="3">DSM 17933</strain>
    </source>
</reference>
<sequence length="196" mass="22495">MNNALKVMVLSLLMINAKAQSVKPLSAEVLSVTRANFNKNLIKFESVDIDSLPAPVYLFSRDGKQEINIDGVTVLTDQREIIGIKDMDLSDESIKNIGDRLIILDKLQKAYSEASNDEYRSSKRNKNKIVFYDRRFFAVLRSMRTTLKDFKTMYAAHQNDKTKAISVAAMRSPNIDWEFYCRLIQVEHQKIQVLAK</sequence>
<gene>
    <name evidence="2" type="ORF">SAMN05421827_12346</name>
</gene>
<keyword evidence="1" id="KW-0732">Signal</keyword>
<feature type="chain" id="PRO_5011472361" description="DUF4294 domain-containing protein" evidence="1">
    <location>
        <begin position="20"/>
        <end position="196"/>
    </location>
</feature>
<dbReference type="OrthoDB" id="762409at2"/>
<evidence type="ECO:0000313" key="2">
    <source>
        <dbReference type="EMBL" id="SDH39550.1"/>
    </source>
</evidence>